<dbReference type="EMBL" id="JAWWNJ010000004">
    <property type="protein sequence ID" value="KAK7057603.1"/>
    <property type="molecule type" value="Genomic_DNA"/>
</dbReference>
<organism evidence="2 3">
    <name type="scientific">Favolaschia claudopus</name>
    <dbReference type="NCBI Taxonomy" id="2862362"/>
    <lineage>
        <taxon>Eukaryota</taxon>
        <taxon>Fungi</taxon>
        <taxon>Dikarya</taxon>
        <taxon>Basidiomycota</taxon>
        <taxon>Agaricomycotina</taxon>
        <taxon>Agaricomycetes</taxon>
        <taxon>Agaricomycetidae</taxon>
        <taxon>Agaricales</taxon>
        <taxon>Marasmiineae</taxon>
        <taxon>Mycenaceae</taxon>
        <taxon>Favolaschia</taxon>
    </lineage>
</organism>
<dbReference type="CDD" id="cd02440">
    <property type="entry name" value="AdoMet_MTases"/>
    <property type="match status" value="1"/>
</dbReference>
<dbReference type="Proteomes" id="UP001362999">
    <property type="component" value="Unassembled WGS sequence"/>
</dbReference>
<dbReference type="GO" id="GO:0032259">
    <property type="term" value="P:methylation"/>
    <property type="evidence" value="ECO:0007669"/>
    <property type="project" value="UniProtKB-KW"/>
</dbReference>
<evidence type="ECO:0000259" key="1">
    <source>
        <dbReference type="Pfam" id="PF13649"/>
    </source>
</evidence>
<dbReference type="Gene3D" id="3.40.50.150">
    <property type="entry name" value="Vaccinia Virus protein VP39"/>
    <property type="match status" value="1"/>
</dbReference>
<dbReference type="InterPro" id="IPR041698">
    <property type="entry name" value="Methyltransf_25"/>
</dbReference>
<proteinExistence type="predicted"/>
<comment type="caution">
    <text evidence="2">The sequence shown here is derived from an EMBL/GenBank/DDBJ whole genome shotgun (WGS) entry which is preliminary data.</text>
</comment>
<dbReference type="GO" id="GO:0008168">
    <property type="term" value="F:methyltransferase activity"/>
    <property type="evidence" value="ECO:0007669"/>
    <property type="project" value="UniProtKB-KW"/>
</dbReference>
<dbReference type="SUPFAM" id="SSF53335">
    <property type="entry name" value="S-adenosyl-L-methionine-dependent methyltransferases"/>
    <property type="match status" value="1"/>
</dbReference>
<sequence>MSTPAPTAYALVSDEAEWERLDAQHNGMAKYLDYKLCPADLGNPRKILEIGSGSGAWAIQAAKQYPDADVLAVDMNPLPARPLPSNIRYENVDILKPFPFAPGTFDVVHIRFLPHGRSVIPRIIDLVAPGGWLLIDDIDFLAAFEGLDKATGVKQGFAGLISSMEAHDGDAHFGTILKSELESSKLLSEVNVDKVDVPINPIPKDPKKGDLSRTMRRAFMNAVGAQKLNPEAISTGGLTHEVQQAFLAQMGGDAEDWSYNVHLYFSWSKKQA</sequence>
<dbReference type="Pfam" id="PF13649">
    <property type="entry name" value="Methyltransf_25"/>
    <property type="match status" value="1"/>
</dbReference>
<evidence type="ECO:0000313" key="3">
    <source>
        <dbReference type="Proteomes" id="UP001362999"/>
    </source>
</evidence>
<accession>A0AAW0E1F8</accession>
<feature type="domain" description="Methyltransferase" evidence="1">
    <location>
        <begin position="47"/>
        <end position="131"/>
    </location>
</feature>
<gene>
    <name evidence="2" type="ORF">R3P38DRAFT_2841984</name>
</gene>
<evidence type="ECO:0000313" key="2">
    <source>
        <dbReference type="EMBL" id="KAK7057603.1"/>
    </source>
</evidence>
<name>A0AAW0E1F8_9AGAR</name>
<keyword evidence="2" id="KW-0808">Transferase</keyword>
<keyword evidence="3" id="KW-1185">Reference proteome</keyword>
<dbReference type="PANTHER" id="PTHR43591:SF24">
    <property type="entry name" value="2-METHOXY-6-POLYPRENYL-1,4-BENZOQUINOL METHYLASE, MITOCHONDRIAL"/>
    <property type="match status" value="1"/>
</dbReference>
<dbReference type="InterPro" id="IPR029063">
    <property type="entry name" value="SAM-dependent_MTases_sf"/>
</dbReference>
<reference evidence="2 3" key="1">
    <citation type="journal article" date="2024" name="J Genomics">
        <title>Draft genome sequencing and assembly of Favolaschia claudopus CIRM-BRFM 2984 isolated from oak limbs.</title>
        <authorList>
            <person name="Navarro D."/>
            <person name="Drula E."/>
            <person name="Chaduli D."/>
            <person name="Cazenave R."/>
            <person name="Ahrendt S."/>
            <person name="Wang J."/>
            <person name="Lipzen A."/>
            <person name="Daum C."/>
            <person name="Barry K."/>
            <person name="Grigoriev I.V."/>
            <person name="Favel A."/>
            <person name="Rosso M.N."/>
            <person name="Martin F."/>
        </authorList>
    </citation>
    <scope>NUCLEOTIDE SEQUENCE [LARGE SCALE GENOMIC DNA]</scope>
    <source>
        <strain evidence="2 3">CIRM-BRFM 2984</strain>
    </source>
</reference>
<keyword evidence="2" id="KW-0489">Methyltransferase</keyword>
<dbReference type="PANTHER" id="PTHR43591">
    <property type="entry name" value="METHYLTRANSFERASE"/>
    <property type="match status" value="1"/>
</dbReference>
<dbReference type="AlphaFoldDB" id="A0AAW0E1F8"/>
<protein>
    <submittedName>
        <fullName evidence="2">Methyltransferase str3</fullName>
    </submittedName>
</protein>